<gene>
    <name evidence="2" type="ORF">EDB81DRAFT_885750</name>
</gene>
<dbReference type="AlphaFoldDB" id="A0A9P9EPP8"/>
<accession>A0A9P9EPP8</accession>
<evidence type="ECO:0008006" key="4">
    <source>
        <dbReference type="Google" id="ProtNLM"/>
    </source>
</evidence>
<reference evidence="2" key="1">
    <citation type="journal article" date="2021" name="Nat. Commun.">
        <title>Genetic determinants of endophytism in the Arabidopsis root mycobiome.</title>
        <authorList>
            <person name="Mesny F."/>
            <person name="Miyauchi S."/>
            <person name="Thiergart T."/>
            <person name="Pickel B."/>
            <person name="Atanasova L."/>
            <person name="Karlsson M."/>
            <person name="Huettel B."/>
            <person name="Barry K.W."/>
            <person name="Haridas S."/>
            <person name="Chen C."/>
            <person name="Bauer D."/>
            <person name="Andreopoulos W."/>
            <person name="Pangilinan J."/>
            <person name="LaButti K."/>
            <person name="Riley R."/>
            <person name="Lipzen A."/>
            <person name="Clum A."/>
            <person name="Drula E."/>
            <person name="Henrissat B."/>
            <person name="Kohler A."/>
            <person name="Grigoriev I.V."/>
            <person name="Martin F.M."/>
            <person name="Hacquard S."/>
        </authorList>
    </citation>
    <scope>NUCLEOTIDE SEQUENCE</scope>
    <source>
        <strain evidence="2">MPI-CAGE-AT-0147</strain>
    </source>
</reference>
<evidence type="ECO:0000256" key="1">
    <source>
        <dbReference type="SAM" id="MobiDB-lite"/>
    </source>
</evidence>
<sequence>MAGRTQASVEKATSPIESQKDGLKLDDAALNAAARGQATTGYETLSIWETTKAFKVATLICFAAAFSAATDGYHIGMNGSIIANLGFVKQFATEENTSGELYLASPVLAGWSSIMSLYVPMPQG</sequence>
<dbReference type="EMBL" id="JAGMUV010000011">
    <property type="protein sequence ID" value="KAH7141056.1"/>
    <property type="molecule type" value="Genomic_DNA"/>
</dbReference>
<protein>
    <recommendedName>
        <fullName evidence="4">Major facilitator superfamily (MFS) profile domain-containing protein</fullName>
    </recommendedName>
</protein>
<evidence type="ECO:0000313" key="2">
    <source>
        <dbReference type="EMBL" id="KAH7141056.1"/>
    </source>
</evidence>
<proteinExistence type="predicted"/>
<comment type="caution">
    <text evidence="2">The sequence shown here is derived from an EMBL/GenBank/DDBJ whole genome shotgun (WGS) entry which is preliminary data.</text>
</comment>
<name>A0A9P9EPP8_9HYPO</name>
<keyword evidence="3" id="KW-1185">Reference proteome</keyword>
<evidence type="ECO:0000313" key="3">
    <source>
        <dbReference type="Proteomes" id="UP000738349"/>
    </source>
</evidence>
<feature type="region of interest" description="Disordered" evidence="1">
    <location>
        <begin position="1"/>
        <end position="20"/>
    </location>
</feature>
<organism evidence="2 3">
    <name type="scientific">Dactylonectria macrodidyma</name>
    <dbReference type="NCBI Taxonomy" id="307937"/>
    <lineage>
        <taxon>Eukaryota</taxon>
        <taxon>Fungi</taxon>
        <taxon>Dikarya</taxon>
        <taxon>Ascomycota</taxon>
        <taxon>Pezizomycotina</taxon>
        <taxon>Sordariomycetes</taxon>
        <taxon>Hypocreomycetidae</taxon>
        <taxon>Hypocreales</taxon>
        <taxon>Nectriaceae</taxon>
        <taxon>Dactylonectria</taxon>
    </lineage>
</organism>
<dbReference type="OrthoDB" id="2544694at2759"/>
<dbReference type="Proteomes" id="UP000738349">
    <property type="component" value="Unassembled WGS sequence"/>
</dbReference>